<evidence type="ECO:0000259" key="2">
    <source>
        <dbReference type="PROSITE" id="PS52002"/>
    </source>
</evidence>
<accession>A0A8S1CM12</accession>
<evidence type="ECO:0000313" key="3">
    <source>
        <dbReference type="EMBL" id="CAB3369941.1"/>
    </source>
</evidence>
<gene>
    <name evidence="3" type="ORF">CLODIP_2_CD14698</name>
</gene>
<reference evidence="3 4" key="1">
    <citation type="submission" date="2020-04" db="EMBL/GenBank/DDBJ databases">
        <authorList>
            <person name="Alioto T."/>
            <person name="Alioto T."/>
            <person name="Gomez Garrido J."/>
        </authorList>
    </citation>
    <scope>NUCLEOTIDE SEQUENCE [LARGE SCALE GENOMIC DNA]</scope>
</reference>
<dbReference type="InterPro" id="IPR034110">
    <property type="entry name" value="LSMD1_Sm"/>
</dbReference>
<sequence length="165" mass="18766">MSGLSQWRCAATPLFYLVQKRRLTRRGTSGDFRGFIISDTPYFFACFETMKIDGILEHASENLQPEFEGKDTPGRAKLRSWLNRMLKIEMTDGRILVGSFLCTDRDANVILGNCCEYLGGDEQTAQEDSRMLGLVMVPGRHIVSVQLDEMPKPQNQFFCSKEEIV</sequence>
<dbReference type="Pfam" id="PF01423">
    <property type="entry name" value="LSM"/>
    <property type="match status" value="1"/>
</dbReference>
<dbReference type="PANTHER" id="PTHR10701">
    <property type="entry name" value="SMALL NUCLEAR RIBONUCLEOPROTEIN-ASSOCIATED PROTEIN B AND N"/>
    <property type="match status" value="1"/>
</dbReference>
<dbReference type="FunFam" id="2.30.30.100:FF:000028">
    <property type="entry name" value="N-alpha-acetyltransferase 38, NatC auxiliary subunit"/>
    <property type="match status" value="1"/>
</dbReference>
<dbReference type="SUPFAM" id="SSF50182">
    <property type="entry name" value="Sm-like ribonucleoproteins"/>
    <property type="match status" value="1"/>
</dbReference>
<dbReference type="Proteomes" id="UP000494165">
    <property type="component" value="Unassembled WGS sequence"/>
</dbReference>
<keyword evidence="4" id="KW-1185">Reference proteome</keyword>
<dbReference type="OrthoDB" id="368909at2759"/>
<dbReference type="EMBL" id="CADEPI010000049">
    <property type="protein sequence ID" value="CAB3369941.1"/>
    <property type="molecule type" value="Genomic_DNA"/>
</dbReference>
<dbReference type="GO" id="GO:0003723">
    <property type="term" value="F:RNA binding"/>
    <property type="evidence" value="ECO:0007669"/>
    <property type="project" value="InterPro"/>
</dbReference>
<dbReference type="PANTHER" id="PTHR10701:SF5">
    <property type="entry name" value="N-ALPHA-ACETYLTRANSFERASE 38, NATC AUXILIARY SUBUNIT"/>
    <property type="match status" value="1"/>
</dbReference>
<protein>
    <recommendedName>
        <fullName evidence="2">Sm domain-containing protein</fullName>
    </recommendedName>
</protein>
<dbReference type="InterPro" id="IPR050914">
    <property type="entry name" value="snRNP_SmB/NAA38-like"/>
</dbReference>
<dbReference type="InterPro" id="IPR010920">
    <property type="entry name" value="LSM_dom_sf"/>
</dbReference>
<dbReference type="InterPro" id="IPR047575">
    <property type="entry name" value="Sm"/>
</dbReference>
<comment type="caution">
    <text evidence="3">The sequence shown here is derived from an EMBL/GenBank/DDBJ whole genome shotgun (WGS) entry which is preliminary data.</text>
</comment>
<evidence type="ECO:0000313" key="4">
    <source>
        <dbReference type="Proteomes" id="UP000494165"/>
    </source>
</evidence>
<dbReference type="AlphaFoldDB" id="A0A8S1CM12"/>
<dbReference type="Gene3D" id="2.30.30.100">
    <property type="match status" value="1"/>
</dbReference>
<name>A0A8S1CM12_9INSE</name>
<comment type="similarity">
    <text evidence="1">Belongs to the snRNP Sm proteins family.</text>
</comment>
<organism evidence="3 4">
    <name type="scientific">Cloeon dipterum</name>
    <dbReference type="NCBI Taxonomy" id="197152"/>
    <lineage>
        <taxon>Eukaryota</taxon>
        <taxon>Metazoa</taxon>
        <taxon>Ecdysozoa</taxon>
        <taxon>Arthropoda</taxon>
        <taxon>Hexapoda</taxon>
        <taxon>Insecta</taxon>
        <taxon>Pterygota</taxon>
        <taxon>Palaeoptera</taxon>
        <taxon>Ephemeroptera</taxon>
        <taxon>Pisciforma</taxon>
        <taxon>Baetidae</taxon>
        <taxon>Cloeon</taxon>
    </lineage>
</organism>
<feature type="domain" description="Sm" evidence="2">
    <location>
        <begin position="73"/>
        <end position="151"/>
    </location>
</feature>
<dbReference type="SMART" id="SM00651">
    <property type="entry name" value="Sm"/>
    <property type="match status" value="1"/>
</dbReference>
<dbReference type="PROSITE" id="PS52002">
    <property type="entry name" value="SM"/>
    <property type="match status" value="1"/>
</dbReference>
<evidence type="ECO:0000256" key="1">
    <source>
        <dbReference type="ARBA" id="ARBA00006850"/>
    </source>
</evidence>
<proteinExistence type="inferred from homology"/>
<dbReference type="InterPro" id="IPR001163">
    <property type="entry name" value="Sm_dom_euk/arc"/>
</dbReference>
<dbReference type="GO" id="GO:0031417">
    <property type="term" value="C:NatC complex"/>
    <property type="evidence" value="ECO:0007669"/>
    <property type="project" value="InterPro"/>
</dbReference>
<dbReference type="CDD" id="cd06168">
    <property type="entry name" value="LSMD1"/>
    <property type="match status" value="1"/>
</dbReference>